<evidence type="ECO:0000313" key="6">
    <source>
        <dbReference type="Proteomes" id="UP000695007"/>
    </source>
</evidence>
<feature type="region of interest" description="Disordered" evidence="4">
    <location>
        <begin position="2368"/>
        <end position="2432"/>
    </location>
</feature>
<dbReference type="RefSeq" id="XP_011495070.1">
    <property type="nucleotide sequence ID" value="XM_011496768.1"/>
</dbReference>
<dbReference type="SUPFAM" id="SSF57603">
    <property type="entry name" value="FnI-like domain"/>
    <property type="match status" value="6"/>
</dbReference>
<comment type="subcellular location">
    <subcellularLocation>
        <location evidence="1">Secreted</location>
    </subcellularLocation>
</comment>
<feature type="compositionally biased region" description="Acidic residues" evidence="4">
    <location>
        <begin position="2423"/>
        <end position="2432"/>
    </location>
</feature>
<feature type="compositionally biased region" description="Basic and acidic residues" evidence="4">
    <location>
        <begin position="2385"/>
        <end position="2395"/>
    </location>
</feature>
<dbReference type="InterPro" id="IPR052424">
    <property type="entry name" value="Kielin_Chordin-BMP_Reg"/>
</dbReference>
<feature type="region of interest" description="Disordered" evidence="4">
    <location>
        <begin position="2323"/>
        <end position="2347"/>
    </location>
</feature>
<evidence type="ECO:0000256" key="3">
    <source>
        <dbReference type="ARBA" id="ARBA00022729"/>
    </source>
</evidence>
<gene>
    <name evidence="7" type="primary">LOC105359999</name>
</gene>
<dbReference type="Proteomes" id="UP000695007">
    <property type="component" value="Unplaced"/>
</dbReference>
<dbReference type="PROSITE" id="PS50184">
    <property type="entry name" value="VWFC_2"/>
    <property type="match status" value="1"/>
</dbReference>
<feature type="compositionally biased region" description="Basic and acidic residues" evidence="4">
    <location>
        <begin position="277"/>
        <end position="296"/>
    </location>
</feature>
<dbReference type="PANTHER" id="PTHR46698">
    <property type="entry name" value="CROSSVEINLESS 2"/>
    <property type="match status" value="1"/>
</dbReference>
<feature type="region of interest" description="Disordered" evidence="4">
    <location>
        <begin position="867"/>
        <end position="952"/>
    </location>
</feature>
<dbReference type="GO" id="GO:0005576">
    <property type="term" value="C:extracellular region"/>
    <property type="evidence" value="ECO:0007669"/>
    <property type="project" value="UniProtKB-SubCell"/>
</dbReference>
<feature type="region of interest" description="Disordered" evidence="4">
    <location>
        <begin position="274"/>
        <end position="303"/>
    </location>
</feature>
<feature type="compositionally biased region" description="Basic and acidic residues" evidence="4">
    <location>
        <begin position="1374"/>
        <end position="1393"/>
    </location>
</feature>
<keyword evidence="6" id="KW-1185">Reference proteome</keyword>
<evidence type="ECO:0000313" key="7">
    <source>
        <dbReference type="RefSeq" id="XP_011495070.1"/>
    </source>
</evidence>
<feature type="region of interest" description="Disordered" evidence="4">
    <location>
        <begin position="761"/>
        <end position="782"/>
    </location>
</feature>
<evidence type="ECO:0000256" key="1">
    <source>
        <dbReference type="ARBA" id="ARBA00004613"/>
    </source>
</evidence>
<dbReference type="InterPro" id="IPR001007">
    <property type="entry name" value="VWF_dom"/>
</dbReference>
<organism evidence="6 7">
    <name type="scientific">Ceratosolen solmsi marchali</name>
    <dbReference type="NCBI Taxonomy" id="326594"/>
    <lineage>
        <taxon>Eukaryota</taxon>
        <taxon>Metazoa</taxon>
        <taxon>Ecdysozoa</taxon>
        <taxon>Arthropoda</taxon>
        <taxon>Hexapoda</taxon>
        <taxon>Insecta</taxon>
        <taxon>Pterygota</taxon>
        <taxon>Neoptera</taxon>
        <taxon>Endopterygota</taxon>
        <taxon>Hymenoptera</taxon>
        <taxon>Apocrita</taxon>
        <taxon>Proctotrupomorpha</taxon>
        <taxon>Chalcidoidea</taxon>
        <taxon>Agaonidae</taxon>
        <taxon>Agaoninae</taxon>
        <taxon>Ceratosolen</taxon>
    </lineage>
</organism>
<feature type="compositionally biased region" description="Polar residues" evidence="4">
    <location>
        <begin position="2332"/>
        <end position="2345"/>
    </location>
</feature>
<feature type="region of interest" description="Disordered" evidence="4">
    <location>
        <begin position="487"/>
        <end position="587"/>
    </location>
</feature>
<feature type="compositionally biased region" description="Basic and acidic residues" evidence="4">
    <location>
        <begin position="771"/>
        <end position="782"/>
    </location>
</feature>
<dbReference type="SMART" id="SM00214">
    <property type="entry name" value="VWC"/>
    <property type="match status" value="4"/>
</dbReference>
<proteinExistence type="predicted"/>
<feature type="compositionally biased region" description="Polar residues" evidence="4">
    <location>
        <begin position="1282"/>
        <end position="1301"/>
    </location>
</feature>
<evidence type="ECO:0000256" key="4">
    <source>
        <dbReference type="SAM" id="MobiDB-lite"/>
    </source>
</evidence>
<sequence>MASSGCYYNFQRYQEGARIITNEPCLNCTCHNRMLMCYLRVCPFTKAIGQDCTVEKRPDQCCPVITCPEVPVQLLTSTTTSPSKSPTPSSPDALLSFELGFPDTYGCNVNDRFFADGAQLPIEANNPCELCYCIRNKTTCLMQQCTLSVAGCRPVYQPGICCPVKYNCEYDEGYEIAAGTTPGLIMTTTLAPRTTPPQCHYDDKAYEDGELIYTIQPCQHCYCFHGEIVCAVQECGKPMESHGKNCTALPPLDGECCPTTYQCEDGFANLATEISDDGDRKNIPEQSTDHEEHRQQESFPGADNTIPEQIVANRIPTTDKALIVTPLGNEVPELGIQEPVKLSSNEATIEEERYTTLIYENSQLAKESEGEPETTVIKANDNNTMTALDINDDSLKMSTGSINEISQTEIPATTHGGVTFEFPSRITEVSTAESEKEEKPITESSISTGLPAESKISQANGEITTIINLEKGIDALIDSELTDAYTTEQQTEELDKSSTKSSIIDDELVKSSQSEINTTERELSEDATTSITNEPIEKSSESSSPISEITTTEQSSSNKISDSLLYTSDKDSDKPVDSTDGQYYTTERDNNIVEYSTVKIEDKLGEEHMTSVNYEIPITSSEEYKKVEKVSTPSVFEDPLINSDDEVSEKINAPIDAESATELSVDHDERTEDIYVTKVIETSTVIHSNEHIDKEKNISSDSFETSTIDTSIYKNEMEQPNGFTSIEFVTASSTDEIKGIENVVTVTKTDTPALANVDETNDNTAINSSTDFDKSTDNDYDKQTEKTNFPLSTEIPFTDSFHNNNNNNEEVSNEAINPVYTITEESTLAPINSSLTDNTFEKTNNEEISAEFSTAVQDHEKLPLEGNTEAIEIPEQESTEILMPERGPEHKAEDNDAVTDSEATEGNFVNESELPDSLNNTDNKQTDRPEYVSTTYLPPHDLSTDTSQQPSTSLHEAYPIEDSEIESYITEISIPSKASSESTTMLSIDGISEYNKPDENIEPIEPNLHMIENERTSNAESTSETIPIDEISTKQTSTTNSSVEEYIIHADDVSTEQSLTDKEIIEKLTVKPSLEASNTQSPILIDHQKDTSEVHEELDDNSQVNTMDNENIRSTEMTIDSTFKDEHTETLPINLQNINEHKPELEEDISPLSKENELITEVSDIQESSEPSPNENSIPELIKNPIDKEESTIIDTLGANNKSSEPMSEDHIIDELNAVTQSILSEASLDTSDFNISKEVLEESLGNTETSTVSIVEALGLDEITDNDSAVTQKFTDKESELPSSSEASTNTEDDQFSTTKIDPEISVNNEEDRKDITITEDDTPTETIEEHKFNNINSQLPGEEPMTSVQEESVTENLEKESLTTIIYNTEQFTERPESPNNKPKDEHKLGHSTEVNPMTSEMPEIEIKLPVSADMRPASGIPGEGNCLVDGQSYYNNSAIPPANACQLSCRCVSSIVQCDLIKCSPPPTDLPNCVPMYTNADSCCPMYTCDSTSSVELEADNQMTDNHLSTYDDKMQTKAPENPSVDEHHVYSEITTSTENTRPIEQSTEYSIKLQPEILESTSIVNELDKSTAPPFLEKQTISSSIFIETTSIAIDESSAPAADISEETSPGYVGDRNKDTEEYQLGVSNKANNTEEDAIFITTEFSSAKPEDSNEEYDINLPPKLDFEHESQTEMNKLEEPMNYDDLHKTIAENVDSIVREITIDNTPETVHLTTQSSLFTESESKHKDLIETTAKNDITANDIQEPAYETTALSIESIDKETSKAPADSDELFTPPAAETKPTSLDTLENITLAPVTIPTTEDQQVDKLNDSDLEYYSPTSTESNSVEINKIAVDSSTELSITEKEFAESTPISSTESVTKYEEIELENLPTVSPNNQTISLSVNSESTGLNKDIDTLNGHATEIASNDLSSTISPTAVDDNSTEKKLIAQVEEKQVPTTVVNNSSEEALFVKLDTNSTINESGEDVLTEENVPITEDPKLILPNVETTKLTTENEESSPESSTIIQLNIENLENNEFTDATQFEETENKFPLDKDKIESEEEIRLESTTEIVEEQKEEPTTSHKELNEELGISGQEIITESAIINDNETEFIIRPTESLIEPEKHITTLDDEKTIQTESEIKTTEKSEQFEHSEIEKELAEGMTTVQSVLYHEPSTPGYDDPINKDEEDMHSPVETTTDKLLFVNKTIDQSNLEVTTMIKDDEEIFSHETSTIKSTYIESYQDNDGLEILTETPNKELGDGSTSDEIPELDEQKGNFSQVTISEAATTDSTPSQSNNENEHSSIGSIVPEGPTSTIGIPTSEIQTTLSNDLREQSTKITVPEEELTNVQQTSEVTNAEDNQYHDHIVGGQQTEEPIVLATHGNSEERPIESHSTTSEPDINKPHKRPEFPDQQSTETDDENVFPPDSADIKNPFNTDDPESEDYDDQAVYGPGTCRYGGKIYMSAQQIPRDDACDFCFCFRSDIICLQQSCPPPILGCREEPIGGFCCPRYECPVSMATSLNLTTTTTTTTTTLPPHFLSHAYKGSAFRGGCQVGNKAYRVGEDIKSKSGPCMSCICGGDGKMKCEPKACSASPMLKEMIAHAAAKKRR</sequence>
<dbReference type="KEGG" id="csol:105359999"/>
<feature type="compositionally biased region" description="Polar residues" evidence="4">
    <location>
        <begin position="2261"/>
        <end position="2291"/>
    </location>
</feature>
<feature type="region of interest" description="Disordered" evidence="4">
    <location>
        <begin position="1374"/>
        <end position="1398"/>
    </location>
</feature>
<feature type="region of interest" description="Disordered" evidence="4">
    <location>
        <begin position="1602"/>
        <end position="1621"/>
    </location>
</feature>
<dbReference type="PANTHER" id="PTHR46698:SF3">
    <property type="entry name" value="TENECTIN ISOFORM 1-RELATED"/>
    <property type="match status" value="1"/>
</dbReference>
<reference evidence="7" key="1">
    <citation type="submission" date="2025-08" db="UniProtKB">
        <authorList>
            <consortium name="RefSeq"/>
        </authorList>
    </citation>
    <scope>IDENTIFICATION</scope>
</reference>
<name>A0AAJ6YC64_9HYME</name>
<feature type="region of interest" description="Disordered" evidence="4">
    <location>
        <begin position="2238"/>
        <end position="2305"/>
    </location>
</feature>
<dbReference type="GeneID" id="105359999"/>
<evidence type="ECO:0000256" key="2">
    <source>
        <dbReference type="ARBA" id="ARBA00022525"/>
    </source>
</evidence>
<accession>A0AAJ6YC64</accession>
<keyword evidence="3" id="KW-0732">Signal</keyword>
<feature type="compositionally biased region" description="Basic and acidic residues" evidence="4">
    <location>
        <begin position="568"/>
        <end position="577"/>
    </location>
</feature>
<evidence type="ECO:0000259" key="5">
    <source>
        <dbReference type="PROSITE" id="PS50184"/>
    </source>
</evidence>
<protein>
    <submittedName>
        <fullName evidence="7">Mucin-17</fullName>
    </submittedName>
</protein>
<feature type="region of interest" description="Disordered" evidence="4">
    <location>
        <begin position="430"/>
        <end position="453"/>
    </location>
</feature>
<feature type="region of interest" description="Disordered" evidence="4">
    <location>
        <begin position="1273"/>
        <end position="1303"/>
    </location>
</feature>
<keyword evidence="2" id="KW-0964">Secreted</keyword>
<feature type="compositionally biased region" description="Low complexity" evidence="4">
    <location>
        <begin position="541"/>
        <end position="557"/>
    </location>
</feature>
<feature type="region of interest" description="Disordered" evidence="4">
    <location>
        <begin position="1765"/>
        <end position="1787"/>
    </location>
</feature>
<feature type="domain" description="VWFC" evidence="5">
    <location>
        <begin position="197"/>
        <end position="264"/>
    </location>
</feature>